<feature type="transmembrane region" description="Helical" evidence="8">
    <location>
        <begin position="133"/>
        <end position="154"/>
    </location>
</feature>
<feature type="transmembrane region" description="Helical" evidence="8">
    <location>
        <begin position="39"/>
        <end position="65"/>
    </location>
</feature>
<name>A0ABU9XIG0_9BACI</name>
<dbReference type="InterPro" id="IPR003810">
    <property type="entry name" value="Mntp/YtaF"/>
</dbReference>
<dbReference type="PANTHER" id="PTHR35529">
    <property type="entry name" value="MANGANESE EFFLUX PUMP MNTP-RELATED"/>
    <property type="match status" value="1"/>
</dbReference>
<evidence type="ECO:0000256" key="5">
    <source>
        <dbReference type="ARBA" id="ARBA00023065"/>
    </source>
</evidence>
<accession>A0ABU9XIG0</accession>
<evidence type="ECO:0000256" key="8">
    <source>
        <dbReference type="HAMAP-Rule" id="MF_01521"/>
    </source>
</evidence>
<dbReference type="HAMAP" id="MF_01521">
    <property type="entry name" value="MntP_pump"/>
    <property type="match status" value="1"/>
</dbReference>
<dbReference type="Proteomes" id="UP001444625">
    <property type="component" value="Unassembled WGS sequence"/>
</dbReference>
<protein>
    <recommendedName>
        <fullName evidence="8">Putative manganese efflux pump MntP</fullName>
    </recommendedName>
</protein>
<proteinExistence type="inferred from homology"/>
<feature type="transmembrane region" description="Helical" evidence="8">
    <location>
        <begin position="6"/>
        <end position="27"/>
    </location>
</feature>
<comment type="subcellular location">
    <subcellularLocation>
        <location evidence="8">Cell membrane</location>
        <topology evidence="8">Multi-pass membrane protein</topology>
    </subcellularLocation>
</comment>
<feature type="transmembrane region" description="Helical" evidence="8">
    <location>
        <begin position="161"/>
        <end position="181"/>
    </location>
</feature>
<evidence type="ECO:0000256" key="1">
    <source>
        <dbReference type="ARBA" id="ARBA00022448"/>
    </source>
</evidence>
<keyword evidence="7 8" id="KW-0464">Manganese</keyword>
<organism evidence="9 10">
    <name type="scientific">Ornithinibacillus xuwenensis</name>
    <dbReference type="NCBI Taxonomy" id="3144668"/>
    <lineage>
        <taxon>Bacteria</taxon>
        <taxon>Bacillati</taxon>
        <taxon>Bacillota</taxon>
        <taxon>Bacilli</taxon>
        <taxon>Bacillales</taxon>
        <taxon>Bacillaceae</taxon>
        <taxon>Ornithinibacillus</taxon>
    </lineage>
</organism>
<dbReference type="EMBL" id="JBDIML010000002">
    <property type="protein sequence ID" value="MEN2767283.1"/>
    <property type="molecule type" value="Genomic_DNA"/>
</dbReference>
<dbReference type="PANTHER" id="PTHR35529:SF1">
    <property type="entry name" value="MANGANESE EFFLUX PUMP MNTP-RELATED"/>
    <property type="match status" value="1"/>
</dbReference>
<feature type="transmembrane region" description="Helical" evidence="8">
    <location>
        <begin position="104"/>
        <end position="127"/>
    </location>
</feature>
<keyword evidence="4 8" id="KW-1133">Transmembrane helix</keyword>
<keyword evidence="6 8" id="KW-0472">Membrane</keyword>
<comment type="function">
    <text evidence="8">Probably functions as a manganese efflux pump.</text>
</comment>
<evidence type="ECO:0000313" key="9">
    <source>
        <dbReference type="EMBL" id="MEN2767283.1"/>
    </source>
</evidence>
<sequence length="182" mass="19373">MTHTLTEFISLLFMAVAIGMDAFSISLGIGMQKIRLKRIAFIGIVIGLFHIIMPFLGIIVGKFISTQIGELTTLAGGLLLFGIGAHMLFSAFNHEEGRVVQTNGFKLIVFALSVSLDSFSVGLSLGLSGVKTALTLIMFGVASMVLTWAGMILGRKVHGVLGAYSEILGGSILSVFGLYIIF</sequence>
<dbReference type="InterPro" id="IPR022929">
    <property type="entry name" value="Put_MntP"/>
</dbReference>
<gene>
    <name evidence="8" type="primary">mntP</name>
    <name evidence="9" type="ORF">ABC228_08785</name>
</gene>
<keyword evidence="10" id="KW-1185">Reference proteome</keyword>
<evidence type="ECO:0000313" key="10">
    <source>
        <dbReference type="Proteomes" id="UP001444625"/>
    </source>
</evidence>
<evidence type="ECO:0000256" key="2">
    <source>
        <dbReference type="ARBA" id="ARBA00022475"/>
    </source>
</evidence>
<reference evidence="9 10" key="1">
    <citation type="submission" date="2024-05" db="EMBL/GenBank/DDBJ databases">
        <authorList>
            <person name="Haq I."/>
            <person name="Ullah Z."/>
            <person name="Ahmad R."/>
            <person name="Li M."/>
            <person name="Tong Y."/>
        </authorList>
    </citation>
    <scope>NUCLEOTIDE SEQUENCE [LARGE SCALE GENOMIC DNA]</scope>
    <source>
        <strain evidence="9 10">16A2E</strain>
    </source>
</reference>
<keyword evidence="5 8" id="KW-0406">Ion transport</keyword>
<evidence type="ECO:0000256" key="4">
    <source>
        <dbReference type="ARBA" id="ARBA00022989"/>
    </source>
</evidence>
<dbReference type="RefSeq" id="WP_345824743.1">
    <property type="nucleotide sequence ID" value="NZ_JBDIML010000002.1"/>
</dbReference>
<keyword evidence="1 8" id="KW-0813">Transport</keyword>
<keyword evidence="3 8" id="KW-0812">Transmembrane</keyword>
<dbReference type="Pfam" id="PF02659">
    <property type="entry name" value="Mntp"/>
    <property type="match status" value="1"/>
</dbReference>
<evidence type="ECO:0000256" key="6">
    <source>
        <dbReference type="ARBA" id="ARBA00023136"/>
    </source>
</evidence>
<evidence type="ECO:0000256" key="3">
    <source>
        <dbReference type="ARBA" id="ARBA00022692"/>
    </source>
</evidence>
<comment type="similarity">
    <text evidence="8">Belongs to the MntP (TC 9.B.29) family.</text>
</comment>
<feature type="transmembrane region" description="Helical" evidence="8">
    <location>
        <begin position="71"/>
        <end position="92"/>
    </location>
</feature>
<evidence type="ECO:0000256" key="7">
    <source>
        <dbReference type="ARBA" id="ARBA00023211"/>
    </source>
</evidence>
<keyword evidence="2 8" id="KW-1003">Cell membrane</keyword>
<comment type="caution">
    <text evidence="9">The sequence shown here is derived from an EMBL/GenBank/DDBJ whole genome shotgun (WGS) entry which is preliminary data.</text>
</comment>